<dbReference type="STRING" id="717646.M2MZE3"/>
<dbReference type="KEGG" id="bcom:BAUCODRAFT_434805"/>
<organism evidence="1 2">
    <name type="scientific">Baudoinia panamericana (strain UAMH 10762)</name>
    <name type="common">Angels' share fungus</name>
    <name type="synonym">Baudoinia compniacensis (strain UAMH 10762)</name>
    <dbReference type="NCBI Taxonomy" id="717646"/>
    <lineage>
        <taxon>Eukaryota</taxon>
        <taxon>Fungi</taxon>
        <taxon>Dikarya</taxon>
        <taxon>Ascomycota</taxon>
        <taxon>Pezizomycotina</taxon>
        <taxon>Dothideomycetes</taxon>
        <taxon>Dothideomycetidae</taxon>
        <taxon>Mycosphaerellales</taxon>
        <taxon>Teratosphaeriaceae</taxon>
        <taxon>Baudoinia</taxon>
    </lineage>
</organism>
<dbReference type="RefSeq" id="XP_007675581.1">
    <property type="nucleotide sequence ID" value="XM_007677391.1"/>
</dbReference>
<dbReference type="GeneID" id="19114287"/>
<dbReference type="eggNOG" id="ENOG502SCSP">
    <property type="taxonomic scope" value="Eukaryota"/>
</dbReference>
<dbReference type="PANTHER" id="PTHR40128:SF1">
    <property type="entry name" value="PHYTANOYL-COA HYDROXYLASE"/>
    <property type="match status" value="1"/>
</dbReference>
<dbReference type="PANTHER" id="PTHR40128">
    <property type="entry name" value="EXPRESSED PROTEIN"/>
    <property type="match status" value="1"/>
</dbReference>
<evidence type="ECO:0000313" key="2">
    <source>
        <dbReference type="Proteomes" id="UP000011761"/>
    </source>
</evidence>
<dbReference type="EMBL" id="KB445554">
    <property type="protein sequence ID" value="EMC96978.1"/>
    <property type="molecule type" value="Genomic_DNA"/>
</dbReference>
<accession>M2MZE3</accession>
<dbReference type="HOGENOM" id="CLU_049925_0_0_1"/>
<reference evidence="1 2" key="1">
    <citation type="journal article" date="2012" name="PLoS Pathog.">
        <title>Diverse lifestyles and strategies of plant pathogenesis encoded in the genomes of eighteen Dothideomycetes fungi.</title>
        <authorList>
            <person name="Ohm R.A."/>
            <person name="Feau N."/>
            <person name="Henrissat B."/>
            <person name="Schoch C.L."/>
            <person name="Horwitz B.A."/>
            <person name="Barry K.W."/>
            <person name="Condon B.J."/>
            <person name="Copeland A.C."/>
            <person name="Dhillon B."/>
            <person name="Glaser F."/>
            <person name="Hesse C.N."/>
            <person name="Kosti I."/>
            <person name="LaButti K."/>
            <person name="Lindquist E.A."/>
            <person name="Lucas S."/>
            <person name="Salamov A.A."/>
            <person name="Bradshaw R.E."/>
            <person name="Ciuffetti L."/>
            <person name="Hamelin R.C."/>
            <person name="Kema G.H.J."/>
            <person name="Lawrence C."/>
            <person name="Scott J.A."/>
            <person name="Spatafora J.W."/>
            <person name="Turgeon B.G."/>
            <person name="de Wit P.J.G.M."/>
            <person name="Zhong S."/>
            <person name="Goodwin S.B."/>
            <person name="Grigoriev I.V."/>
        </authorList>
    </citation>
    <scope>NUCLEOTIDE SEQUENCE [LARGE SCALE GENOMIC DNA]</scope>
    <source>
        <strain evidence="1 2">UAMH 10762</strain>
    </source>
</reference>
<dbReference type="InterPro" id="IPR008775">
    <property type="entry name" value="Phytyl_CoA_dOase-like"/>
</dbReference>
<dbReference type="OrthoDB" id="2328924at2759"/>
<dbReference type="Gene3D" id="2.60.120.620">
    <property type="entry name" value="q2cbj1_9rhob like domain"/>
    <property type="match status" value="1"/>
</dbReference>
<proteinExistence type="predicted"/>
<keyword evidence="2" id="KW-1185">Reference proteome</keyword>
<protein>
    <submittedName>
        <fullName evidence="1">Uncharacterized protein</fullName>
    </submittedName>
</protein>
<dbReference type="AlphaFoldDB" id="M2MZE3"/>
<sequence length="344" mass="39073">MSVVTQSTPTPAHLLVYEAQQLPKLRSNYGESLDRSSIGWLKQTPADSPIDKMRKRYEEDGYIYVKGLLPVQDVLDVREAYFAHLAPTGILKPGTTARDGIFDTTQDPIVHNGNGSTSLPKGIERQKLLESAHVLPIYMEFVKHPKLRSFVREFMGWEEEVLAKRTLLRHNVPNGISTGVHYDRLFLRGGEAEFLTAWIPFGDCTAEGGGLMYWENSTDIGKAMEADFMKRAETFTKDERISAFNQNMSRLGHLSHDVSNFSRDTVANEKWAKLIPQDASMRWLISNFEAGDVVFHNPYLIHAAVKNEDREAKIRLAADIRFYEEGAPLDQRWMRGAWRADDGL</sequence>
<gene>
    <name evidence="1" type="ORF">BAUCODRAFT_434805</name>
</gene>
<name>M2MZE3_BAUPA</name>
<evidence type="ECO:0000313" key="1">
    <source>
        <dbReference type="EMBL" id="EMC96978.1"/>
    </source>
</evidence>
<dbReference type="SUPFAM" id="SSF51197">
    <property type="entry name" value="Clavaminate synthase-like"/>
    <property type="match status" value="1"/>
</dbReference>
<dbReference type="Proteomes" id="UP000011761">
    <property type="component" value="Unassembled WGS sequence"/>
</dbReference>
<dbReference type="Pfam" id="PF05721">
    <property type="entry name" value="PhyH"/>
    <property type="match status" value="1"/>
</dbReference>
<dbReference type="OMA" id="DERWMRS"/>